<organism evidence="1 2">
    <name type="scientific">Eubacterium uniforme</name>
    <dbReference type="NCBI Taxonomy" id="39495"/>
    <lineage>
        <taxon>Bacteria</taxon>
        <taxon>Bacillati</taxon>
        <taxon>Bacillota</taxon>
        <taxon>Clostridia</taxon>
        <taxon>Eubacteriales</taxon>
        <taxon>Eubacteriaceae</taxon>
        <taxon>Eubacterium</taxon>
    </lineage>
</organism>
<dbReference type="SUPFAM" id="SSF50814">
    <property type="entry name" value="Lipocalins"/>
    <property type="match status" value="1"/>
</dbReference>
<dbReference type="Gene3D" id="2.40.128.20">
    <property type="match status" value="1"/>
</dbReference>
<dbReference type="RefSeq" id="WP_078765817.1">
    <property type="nucleotide sequence ID" value="NZ_FUXZ01000005.1"/>
</dbReference>
<protein>
    <submittedName>
        <fullName evidence="1">Uncharacterized beta-barrel protein YwiB, DUF1934 family</fullName>
    </submittedName>
</protein>
<keyword evidence="2" id="KW-1185">Reference proteome</keyword>
<sequence>MINMNEKIKVQITTIHKTDEGEFPMSVIADGNYKKINDTHYVNYEYKDEESGAITKALIKAGGDRVEVINNGDFKYKMAFAKNEVRDLDTDVGGLVLSLKQVTKEVYITEDGDDLLIEMEYELYQGDELTSSCDMKINILRRIQ</sequence>
<evidence type="ECO:0000313" key="1">
    <source>
        <dbReference type="EMBL" id="SKA64286.1"/>
    </source>
</evidence>
<reference evidence="1 2" key="1">
    <citation type="submission" date="2017-02" db="EMBL/GenBank/DDBJ databases">
        <authorList>
            <person name="Peterson S.W."/>
        </authorList>
    </citation>
    <scope>NUCLEOTIDE SEQUENCE [LARGE SCALE GENOMIC DNA]</scope>
    <source>
        <strain evidence="1 2">ATCC 35992</strain>
    </source>
</reference>
<dbReference type="Proteomes" id="UP000190814">
    <property type="component" value="Unassembled WGS sequence"/>
</dbReference>
<dbReference type="InterPro" id="IPR015231">
    <property type="entry name" value="DUF1934"/>
</dbReference>
<dbReference type="OrthoDB" id="1680906at2"/>
<name>A0A1T4VH71_9FIRM</name>
<dbReference type="Pfam" id="PF09148">
    <property type="entry name" value="DUF1934"/>
    <property type="match status" value="1"/>
</dbReference>
<dbReference type="EMBL" id="FUXZ01000005">
    <property type="protein sequence ID" value="SKA64286.1"/>
    <property type="molecule type" value="Genomic_DNA"/>
</dbReference>
<evidence type="ECO:0000313" key="2">
    <source>
        <dbReference type="Proteomes" id="UP000190814"/>
    </source>
</evidence>
<proteinExistence type="predicted"/>
<dbReference type="InterPro" id="IPR012674">
    <property type="entry name" value="Calycin"/>
</dbReference>
<accession>A0A1T4VH71</accession>
<dbReference type="AlphaFoldDB" id="A0A1T4VH71"/>
<dbReference type="STRING" id="39495.SAMN02745111_00941"/>
<gene>
    <name evidence="1" type="ORF">SAMN02745111_00941</name>
</gene>